<keyword evidence="1" id="KW-0479">Metal-binding</keyword>
<evidence type="ECO:0000259" key="4">
    <source>
        <dbReference type="SMART" id="SM00400"/>
    </source>
</evidence>
<comment type="caution">
    <text evidence="5">The sequence shown here is derived from an EMBL/GenBank/DDBJ whole genome shotgun (WGS) entry which is preliminary data.</text>
</comment>
<evidence type="ECO:0000256" key="2">
    <source>
        <dbReference type="ARBA" id="ARBA00022771"/>
    </source>
</evidence>
<proteinExistence type="predicted"/>
<name>A0A2A7APP1_9FIRM</name>
<dbReference type="GO" id="GO:0003899">
    <property type="term" value="F:DNA-directed RNA polymerase activity"/>
    <property type="evidence" value="ECO:0007669"/>
    <property type="project" value="InterPro"/>
</dbReference>
<dbReference type="InterPro" id="IPR036977">
    <property type="entry name" value="DNA_primase_Znf_CHC2"/>
</dbReference>
<evidence type="ECO:0000256" key="1">
    <source>
        <dbReference type="ARBA" id="ARBA00022723"/>
    </source>
</evidence>
<dbReference type="Proteomes" id="UP000220005">
    <property type="component" value="Unassembled WGS sequence"/>
</dbReference>
<sequence>MGKSNVFETVKQSVTTKQAAEFYGIPVGRNGMACCPFHDDRHPSMKVDRRFHCFACQGDGDVIDFTSRLFGLGSKEAALKLAEDFSVSLDSKGHGPPRKTIIKRKISEEVRYRQAEQKCFRVLCDYLRLLERWKEEYAPKQPEDDWHPLFVEALHRQPYIEYLLDILLSDSIEERASVVAEYGKEVKKIEQRISEFTASHPAGCDERSRGHSAGTERPRCAGEPFCHR</sequence>
<dbReference type="SMART" id="SM00400">
    <property type="entry name" value="ZnF_CHCC"/>
    <property type="match status" value="1"/>
</dbReference>
<dbReference type="AlphaFoldDB" id="A0A2A7APP1"/>
<evidence type="ECO:0000256" key="3">
    <source>
        <dbReference type="ARBA" id="ARBA00022833"/>
    </source>
</evidence>
<dbReference type="InterPro" id="IPR002694">
    <property type="entry name" value="Znf_CHC2"/>
</dbReference>
<dbReference type="Gene3D" id="3.90.580.10">
    <property type="entry name" value="Zinc finger, CHC2-type domain"/>
    <property type="match status" value="1"/>
</dbReference>
<gene>
    <name evidence="5" type="ORF">CGS58_09325</name>
</gene>
<dbReference type="GO" id="GO:0003677">
    <property type="term" value="F:DNA binding"/>
    <property type="evidence" value="ECO:0007669"/>
    <property type="project" value="InterPro"/>
</dbReference>
<keyword evidence="2" id="KW-0863">Zinc-finger</keyword>
<protein>
    <submittedName>
        <fullName evidence="5">DNA primase</fullName>
    </submittedName>
</protein>
<dbReference type="EMBL" id="NMTY01000022">
    <property type="protein sequence ID" value="PDX81011.1"/>
    <property type="molecule type" value="Genomic_DNA"/>
</dbReference>
<dbReference type="GO" id="GO:0005737">
    <property type="term" value="C:cytoplasm"/>
    <property type="evidence" value="ECO:0007669"/>
    <property type="project" value="TreeGrafter"/>
</dbReference>
<dbReference type="PANTHER" id="PTHR30313">
    <property type="entry name" value="DNA PRIMASE"/>
    <property type="match status" value="1"/>
</dbReference>
<dbReference type="RefSeq" id="WP_097839668.1">
    <property type="nucleotide sequence ID" value="NZ_NMTY01000022.1"/>
</dbReference>
<keyword evidence="3" id="KW-0862">Zinc</keyword>
<dbReference type="PANTHER" id="PTHR30313:SF2">
    <property type="entry name" value="DNA PRIMASE"/>
    <property type="match status" value="1"/>
</dbReference>
<dbReference type="Pfam" id="PF01807">
    <property type="entry name" value="Zn_ribbon_DnaG"/>
    <property type="match status" value="1"/>
</dbReference>
<evidence type="ECO:0000313" key="5">
    <source>
        <dbReference type="EMBL" id="PDX81011.1"/>
    </source>
</evidence>
<dbReference type="SUPFAM" id="SSF57783">
    <property type="entry name" value="Zinc beta-ribbon"/>
    <property type="match status" value="1"/>
</dbReference>
<dbReference type="GO" id="GO:0006269">
    <property type="term" value="P:DNA replication, synthesis of primer"/>
    <property type="evidence" value="ECO:0007669"/>
    <property type="project" value="TreeGrafter"/>
</dbReference>
<organism evidence="5 6">
    <name type="scientific">Faecalibacterium prausnitzii</name>
    <dbReference type="NCBI Taxonomy" id="853"/>
    <lineage>
        <taxon>Bacteria</taxon>
        <taxon>Bacillati</taxon>
        <taxon>Bacillota</taxon>
        <taxon>Clostridia</taxon>
        <taxon>Eubacteriales</taxon>
        <taxon>Oscillospiraceae</taxon>
        <taxon>Faecalibacterium</taxon>
    </lineage>
</organism>
<reference evidence="5 6" key="1">
    <citation type="journal article" date="2017" name="Front. Microbiol.">
        <title>New Insights into the Diversity of the Genus Faecalibacterium.</title>
        <authorList>
            <person name="Benevides L."/>
            <person name="Burman S."/>
            <person name="Martin R."/>
            <person name="Robert V."/>
            <person name="Thomas M."/>
            <person name="Miquel S."/>
            <person name="Chain F."/>
            <person name="Sokol H."/>
            <person name="Bermudez-Humaran L.G."/>
            <person name="Morrison M."/>
            <person name="Langella P."/>
            <person name="Azevedo V.A."/>
            <person name="Chatel J.M."/>
            <person name="Soares S."/>
        </authorList>
    </citation>
    <scope>NUCLEOTIDE SEQUENCE [LARGE SCALE GENOMIC DNA]</scope>
    <source>
        <strain evidence="5 6">CNCM I 4575</strain>
    </source>
</reference>
<dbReference type="InterPro" id="IPR050219">
    <property type="entry name" value="DnaG_primase"/>
</dbReference>
<evidence type="ECO:0000313" key="6">
    <source>
        <dbReference type="Proteomes" id="UP000220005"/>
    </source>
</evidence>
<feature type="domain" description="Zinc finger CHC2-type" evidence="4">
    <location>
        <begin position="32"/>
        <end position="82"/>
    </location>
</feature>
<dbReference type="GO" id="GO:0008270">
    <property type="term" value="F:zinc ion binding"/>
    <property type="evidence" value="ECO:0007669"/>
    <property type="project" value="UniProtKB-KW"/>
</dbReference>
<accession>A0A2A7APP1</accession>